<sequence>MTCAGVIARALQTYGMYVVDNSGSSKIYLEDSTTADWSPDVTREMASGLPWDKFRVVPPPGR</sequence>
<evidence type="ECO:0000313" key="2">
    <source>
        <dbReference type="Proteomes" id="UP000562984"/>
    </source>
</evidence>
<name>A0A849A8N7_9ACTN</name>
<comment type="caution">
    <text evidence="1">The sequence shown here is derived from an EMBL/GenBank/DDBJ whole genome shotgun (WGS) entry which is preliminary data.</text>
</comment>
<reference evidence="1 2" key="1">
    <citation type="submission" date="2020-05" db="EMBL/GenBank/DDBJ databases">
        <title>Nakamurella sp. DB0629 isolated from air conditioner.</title>
        <authorList>
            <person name="Kim D.H."/>
            <person name="Kim D.-U."/>
        </authorList>
    </citation>
    <scope>NUCLEOTIDE SEQUENCE [LARGE SCALE GENOMIC DNA]</scope>
    <source>
        <strain evidence="1 2">DB0629</strain>
    </source>
</reference>
<keyword evidence="2" id="KW-1185">Reference proteome</keyword>
<accession>A0A849A8N7</accession>
<dbReference type="EMBL" id="JABEND010000006">
    <property type="protein sequence ID" value="NNG36367.1"/>
    <property type="molecule type" value="Genomic_DNA"/>
</dbReference>
<proteinExistence type="predicted"/>
<evidence type="ECO:0000313" key="1">
    <source>
        <dbReference type="EMBL" id="NNG36367.1"/>
    </source>
</evidence>
<gene>
    <name evidence="1" type="ORF">HKD39_11715</name>
</gene>
<dbReference type="AlphaFoldDB" id="A0A849A8N7"/>
<dbReference type="Proteomes" id="UP000562984">
    <property type="component" value="Unassembled WGS sequence"/>
</dbReference>
<organism evidence="1 2">
    <name type="scientific">Nakamurella aerolata</name>
    <dbReference type="NCBI Taxonomy" id="1656892"/>
    <lineage>
        <taxon>Bacteria</taxon>
        <taxon>Bacillati</taxon>
        <taxon>Actinomycetota</taxon>
        <taxon>Actinomycetes</taxon>
        <taxon>Nakamurellales</taxon>
        <taxon>Nakamurellaceae</taxon>
        <taxon>Nakamurella</taxon>
    </lineage>
</organism>
<protein>
    <submittedName>
        <fullName evidence="1">Uncharacterized protein</fullName>
    </submittedName>
</protein>